<proteinExistence type="inferred from homology"/>
<protein>
    <submittedName>
        <fullName evidence="6">Molybdate transport system substrate-binding protein</fullName>
    </submittedName>
</protein>
<name>A0A327WR37_LARAB</name>
<feature type="binding site" evidence="4">
    <location>
        <position position="162"/>
    </location>
    <ligand>
        <name>molybdate</name>
        <dbReference type="ChEBI" id="CHEBI:36264"/>
    </ligand>
</feature>
<dbReference type="PIRSF" id="PIRSF004846">
    <property type="entry name" value="ModA"/>
    <property type="match status" value="1"/>
</dbReference>
<comment type="similarity">
    <text evidence="1">Belongs to the bacterial solute-binding protein ModA family.</text>
</comment>
<evidence type="ECO:0000256" key="3">
    <source>
        <dbReference type="ARBA" id="ARBA00022729"/>
    </source>
</evidence>
<evidence type="ECO:0000256" key="4">
    <source>
        <dbReference type="PIRSR" id="PIRSR004846-1"/>
    </source>
</evidence>
<dbReference type="Proteomes" id="UP000248790">
    <property type="component" value="Unassembled WGS sequence"/>
</dbReference>
<dbReference type="SUPFAM" id="SSF53850">
    <property type="entry name" value="Periplasmic binding protein-like II"/>
    <property type="match status" value="1"/>
</dbReference>
<dbReference type="PANTHER" id="PTHR30632">
    <property type="entry name" value="MOLYBDATE-BINDING PERIPLASMIC PROTEIN"/>
    <property type="match status" value="1"/>
</dbReference>
<dbReference type="GO" id="GO:0030973">
    <property type="term" value="F:molybdate ion binding"/>
    <property type="evidence" value="ECO:0007669"/>
    <property type="project" value="InterPro"/>
</dbReference>
<accession>A0A327WR37</accession>
<feature type="binding site" evidence="4">
    <location>
        <position position="55"/>
    </location>
    <ligand>
        <name>molybdate</name>
        <dbReference type="ChEBI" id="CHEBI:36264"/>
    </ligand>
</feature>
<dbReference type="RefSeq" id="WP_111630291.1">
    <property type="nucleotide sequence ID" value="NZ_QLMC01000005.1"/>
</dbReference>
<keyword evidence="4" id="KW-0500">Molybdenum</keyword>
<dbReference type="OrthoDB" id="9785015at2"/>
<evidence type="ECO:0000256" key="5">
    <source>
        <dbReference type="SAM" id="SignalP"/>
    </source>
</evidence>
<reference evidence="6 7" key="1">
    <citation type="submission" date="2018-06" db="EMBL/GenBank/DDBJ databases">
        <title>Genomic Encyclopedia of Archaeal and Bacterial Type Strains, Phase II (KMG-II): from individual species to whole genera.</title>
        <authorList>
            <person name="Goeker M."/>
        </authorList>
    </citation>
    <scope>NUCLEOTIDE SEQUENCE [LARGE SCALE GENOMIC DNA]</scope>
    <source>
        <strain evidence="6 7">DSM 21851</strain>
    </source>
</reference>
<dbReference type="NCBIfam" id="TIGR01256">
    <property type="entry name" value="modA"/>
    <property type="match status" value="1"/>
</dbReference>
<evidence type="ECO:0000313" key="6">
    <source>
        <dbReference type="EMBL" id="RAJ94406.1"/>
    </source>
</evidence>
<dbReference type="InterPro" id="IPR044084">
    <property type="entry name" value="AvModA-like_subst-bd"/>
</dbReference>
<dbReference type="InterPro" id="IPR050682">
    <property type="entry name" value="ModA/WtpA"/>
</dbReference>
<evidence type="ECO:0000256" key="2">
    <source>
        <dbReference type="ARBA" id="ARBA00022723"/>
    </source>
</evidence>
<keyword evidence="2 4" id="KW-0479">Metal-binding</keyword>
<gene>
    <name evidence="6" type="ORF">LX87_04293</name>
</gene>
<comment type="caution">
    <text evidence="6">The sequence shown here is derived from an EMBL/GenBank/DDBJ whole genome shotgun (WGS) entry which is preliminary data.</text>
</comment>
<organism evidence="6 7">
    <name type="scientific">Larkinella arboricola</name>
    <dbReference type="NCBI Taxonomy" id="643671"/>
    <lineage>
        <taxon>Bacteria</taxon>
        <taxon>Pseudomonadati</taxon>
        <taxon>Bacteroidota</taxon>
        <taxon>Cytophagia</taxon>
        <taxon>Cytophagales</taxon>
        <taxon>Spirosomataceae</taxon>
        <taxon>Larkinella</taxon>
    </lineage>
</organism>
<dbReference type="GO" id="GO:0015689">
    <property type="term" value="P:molybdate ion transport"/>
    <property type="evidence" value="ECO:0007669"/>
    <property type="project" value="InterPro"/>
</dbReference>
<dbReference type="PANTHER" id="PTHR30632:SF14">
    <property type="entry name" value="TUNGSTATE_MOLYBDATE_CHROMATE-BINDING PROTEIN MODA"/>
    <property type="match status" value="1"/>
</dbReference>
<dbReference type="GO" id="GO:0046872">
    <property type="term" value="F:metal ion binding"/>
    <property type="evidence" value="ECO:0007669"/>
    <property type="project" value="UniProtKB-KW"/>
</dbReference>
<dbReference type="AlphaFoldDB" id="A0A327WR37"/>
<keyword evidence="3 5" id="KW-0732">Signal</keyword>
<feature type="chain" id="PRO_5016250394" evidence="5">
    <location>
        <begin position="19"/>
        <end position="245"/>
    </location>
</feature>
<evidence type="ECO:0000256" key="1">
    <source>
        <dbReference type="ARBA" id="ARBA00009175"/>
    </source>
</evidence>
<dbReference type="InterPro" id="IPR005950">
    <property type="entry name" value="ModA"/>
</dbReference>
<dbReference type="Gene3D" id="3.40.190.10">
    <property type="entry name" value="Periplasmic binding protein-like II"/>
    <property type="match status" value="2"/>
</dbReference>
<dbReference type="Pfam" id="PF13531">
    <property type="entry name" value="SBP_bac_11"/>
    <property type="match status" value="1"/>
</dbReference>
<dbReference type="CDD" id="cd13539">
    <property type="entry name" value="PBP2_AvModA"/>
    <property type="match status" value="1"/>
</dbReference>
<feature type="signal peptide" evidence="5">
    <location>
        <begin position="1"/>
        <end position="18"/>
    </location>
</feature>
<evidence type="ECO:0000313" key="7">
    <source>
        <dbReference type="Proteomes" id="UP000248790"/>
    </source>
</evidence>
<keyword evidence="7" id="KW-1185">Reference proteome</keyword>
<sequence length="245" mass="26620">MRHWLILFLVALTGAAQAQKIRVAVAANAQFVMEKLKAGFEKKTGLDVEVIVNSSGKLTTQIQNGAPFDVFLSADMKYPAAVDKAGLAATKPKVYAYGLLVLWTRSDIDPAKGLAVLSDQRIHKIAVANPRMAPYGATAIAVLAQQKRLEALQPKIVYGESIAQVNQYLISGAVEAGFTAKSVVLEPSMQGKGRWADVKGAEPMAQGVVLLKGARTDARQFYDYLFSPEARAIFQRYGYQKPVHP</sequence>
<dbReference type="EMBL" id="QLMC01000005">
    <property type="protein sequence ID" value="RAJ94406.1"/>
    <property type="molecule type" value="Genomic_DNA"/>
</dbReference>